<organism evidence="3 4">
    <name type="scientific">Coptis chinensis</name>
    <dbReference type="NCBI Taxonomy" id="261450"/>
    <lineage>
        <taxon>Eukaryota</taxon>
        <taxon>Viridiplantae</taxon>
        <taxon>Streptophyta</taxon>
        <taxon>Embryophyta</taxon>
        <taxon>Tracheophyta</taxon>
        <taxon>Spermatophyta</taxon>
        <taxon>Magnoliopsida</taxon>
        <taxon>Ranunculales</taxon>
        <taxon>Ranunculaceae</taxon>
        <taxon>Coptidoideae</taxon>
        <taxon>Coptis</taxon>
    </lineage>
</organism>
<keyword evidence="4" id="KW-1185">Reference proteome</keyword>
<proteinExistence type="predicted"/>
<dbReference type="InterPro" id="IPR001810">
    <property type="entry name" value="F-box_dom"/>
</dbReference>
<evidence type="ECO:0000256" key="1">
    <source>
        <dbReference type="SAM" id="MobiDB-lite"/>
    </source>
</evidence>
<dbReference type="Pfam" id="PF12937">
    <property type="entry name" value="F-box-like"/>
    <property type="match status" value="1"/>
</dbReference>
<dbReference type="PROSITE" id="PS50181">
    <property type="entry name" value="FBOX"/>
    <property type="match status" value="1"/>
</dbReference>
<dbReference type="PANTHER" id="PTHR38926:SF2">
    <property type="entry name" value="F-BOX_LRR-REPEAT PROTEIN 21-RELATED"/>
    <property type="match status" value="1"/>
</dbReference>
<feature type="domain" description="F-box" evidence="2">
    <location>
        <begin position="24"/>
        <end position="71"/>
    </location>
</feature>
<feature type="region of interest" description="Disordered" evidence="1">
    <location>
        <begin position="1"/>
        <end position="20"/>
    </location>
</feature>
<name>A0A835LNZ3_9MAGN</name>
<dbReference type="CDD" id="cd22164">
    <property type="entry name" value="F-box_AtSKIP19-like"/>
    <property type="match status" value="1"/>
</dbReference>
<dbReference type="AlphaFoldDB" id="A0A835LNZ3"/>
<sequence>MERRISLQSKKNNNSKRRRRSGEEVNWLDLPSEVMLVILSKLDVFQILCYAQFVCSSWLQLAKDPFLYRSILVPYVLSISHGSNRSCSLHSHKGLGLVLRVLKDAAKRSSTGDLKEISLAKSWCNDVILIRVLKYMTGTTNLKSLRLASFRGFADHLLIASAFQRLPFLEELELKDEAFSTASGNIIRIAGRSCPRLKYFSFINNTGDMHSYIYYDQVAFAIAHCMPHLRGLRLYITCLINTGLRAIIKGCPHLENLDLRGCCYNDLQEDLQKQCLNKIRDISFPSSNVAPPTPLCMLKRIDVRCCHLVMERNMQ</sequence>
<accession>A0A835LNZ3</accession>
<dbReference type="SUPFAM" id="SSF52047">
    <property type="entry name" value="RNI-like"/>
    <property type="match status" value="1"/>
</dbReference>
<dbReference type="OrthoDB" id="2095648at2759"/>
<evidence type="ECO:0000259" key="2">
    <source>
        <dbReference type="PROSITE" id="PS50181"/>
    </source>
</evidence>
<evidence type="ECO:0000313" key="3">
    <source>
        <dbReference type="EMBL" id="KAF9598344.1"/>
    </source>
</evidence>
<protein>
    <recommendedName>
        <fullName evidence="2">F-box domain-containing protein</fullName>
    </recommendedName>
</protein>
<dbReference type="InterPro" id="IPR032675">
    <property type="entry name" value="LRR_dom_sf"/>
</dbReference>
<gene>
    <name evidence="3" type="ORF">IFM89_027051</name>
</gene>
<dbReference type="Proteomes" id="UP000631114">
    <property type="component" value="Unassembled WGS sequence"/>
</dbReference>
<reference evidence="3 4" key="1">
    <citation type="submission" date="2020-10" db="EMBL/GenBank/DDBJ databases">
        <title>The Coptis chinensis genome and diversification of protoberbering-type alkaloids.</title>
        <authorList>
            <person name="Wang B."/>
            <person name="Shu S."/>
            <person name="Song C."/>
            <person name="Liu Y."/>
        </authorList>
    </citation>
    <scope>NUCLEOTIDE SEQUENCE [LARGE SCALE GENOMIC DNA]</scope>
    <source>
        <strain evidence="3">HL-2020</strain>
        <tissue evidence="3">Leaf</tissue>
    </source>
</reference>
<dbReference type="EMBL" id="JADFTS010000007">
    <property type="protein sequence ID" value="KAF9598344.1"/>
    <property type="molecule type" value="Genomic_DNA"/>
</dbReference>
<dbReference type="SUPFAM" id="SSF81383">
    <property type="entry name" value="F-box domain"/>
    <property type="match status" value="1"/>
</dbReference>
<evidence type="ECO:0000313" key="4">
    <source>
        <dbReference type="Proteomes" id="UP000631114"/>
    </source>
</evidence>
<dbReference type="PANTHER" id="PTHR38926">
    <property type="entry name" value="F-BOX DOMAIN CONTAINING PROTEIN, EXPRESSED"/>
    <property type="match status" value="1"/>
</dbReference>
<dbReference type="Gene3D" id="1.20.1280.50">
    <property type="match status" value="1"/>
</dbReference>
<dbReference type="InterPro" id="IPR036047">
    <property type="entry name" value="F-box-like_dom_sf"/>
</dbReference>
<dbReference type="Gene3D" id="3.80.10.10">
    <property type="entry name" value="Ribonuclease Inhibitor"/>
    <property type="match status" value="2"/>
</dbReference>
<comment type="caution">
    <text evidence="3">The sequence shown here is derived from an EMBL/GenBank/DDBJ whole genome shotgun (WGS) entry which is preliminary data.</text>
</comment>